<keyword evidence="3" id="KW-1185">Reference proteome</keyword>
<evidence type="ECO:0000313" key="2">
    <source>
        <dbReference type="EMBL" id="MDQ0578942.1"/>
    </source>
</evidence>
<dbReference type="EMBL" id="JAUSWV010000002">
    <property type="protein sequence ID" value="MDQ0578942.1"/>
    <property type="molecule type" value="Genomic_DNA"/>
</dbReference>
<name>A0ABU0NIJ5_STRRH</name>
<dbReference type="Proteomes" id="UP001230654">
    <property type="component" value="Unassembled WGS sequence"/>
</dbReference>
<organism evidence="2 3">
    <name type="scientific">Streptomyces rishiriensis</name>
    <dbReference type="NCBI Taxonomy" id="68264"/>
    <lineage>
        <taxon>Bacteria</taxon>
        <taxon>Bacillati</taxon>
        <taxon>Actinomycetota</taxon>
        <taxon>Actinomycetes</taxon>
        <taxon>Kitasatosporales</taxon>
        <taxon>Streptomycetaceae</taxon>
        <taxon>Streptomyces</taxon>
    </lineage>
</organism>
<protein>
    <submittedName>
        <fullName evidence="2">Uncharacterized protein</fullName>
    </submittedName>
</protein>
<evidence type="ECO:0000256" key="1">
    <source>
        <dbReference type="SAM" id="MobiDB-lite"/>
    </source>
</evidence>
<evidence type="ECO:0000313" key="3">
    <source>
        <dbReference type="Proteomes" id="UP001230654"/>
    </source>
</evidence>
<accession>A0ABU0NIJ5</accession>
<comment type="caution">
    <text evidence="2">The sequence shown here is derived from an EMBL/GenBank/DDBJ whole genome shotgun (WGS) entry which is preliminary data.</text>
</comment>
<feature type="region of interest" description="Disordered" evidence="1">
    <location>
        <begin position="64"/>
        <end position="87"/>
    </location>
</feature>
<sequence length="150" mass="15959">MASELNDRVTAVGHVVTVGRVRGDGTVWSPRPVSFGGGRSCDRTGGLRTGAALTRAGERAAAARTTGALLPVGRGMDRPPPAPPRADCPSGLLHAALWAERPGCRVPIYTRLVAEWRARGRTVPARPDVPCVASSSVRRLRRDEDGTYRP</sequence>
<gene>
    <name evidence="2" type="ORF">QF030_001120</name>
</gene>
<reference evidence="2 3" key="1">
    <citation type="submission" date="2023-07" db="EMBL/GenBank/DDBJ databases">
        <title>Comparative genomics of wheat-associated soil bacteria to identify genetic determinants of phenazine resistance.</title>
        <authorList>
            <person name="Mouncey N."/>
        </authorList>
    </citation>
    <scope>NUCLEOTIDE SEQUENCE [LARGE SCALE GENOMIC DNA]</scope>
    <source>
        <strain evidence="2 3">B2I6</strain>
    </source>
</reference>
<proteinExistence type="predicted"/>